<gene>
    <name evidence="1" type="ORF">PXEA_LOCUS33125</name>
</gene>
<keyword evidence="2" id="KW-1185">Reference proteome</keyword>
<dbReference type="AlphaFoldDB" id="A0A3S5CQE1"/>
<protein>
    <submittedName>
        <fullName evidence="1">Uncharacterized protein</fullName>
    </submittedName>
</protein>
<proteinExistence type="predicted"/>
<reference evidence="1" key="1">
    <citation type="submission" date="2018-11" db="EMBL/GenBank/DDBJ databases">
        <authorList>
            <consortium name="Pathogen Informatics"/>
        </authorList>
    </citation>
    <scope>NUCLEOTIDE SEQUENCE</scope>
</reference>
<name>A0A3S5CQE1_9PLAT</name>
<sequence length="103" mass="11690">MSLVNSSRRLQNWPASIAAPQLDTQELRAAWKPINLEVQECESETFSRHTHTHISLGHLLREGQTAARLGNWDHPVGYLWSTEWCGTTFIAISISERPVHTLT</sequence>
<accession>A0A3S5CQE1</accession>
<evidence type="ECO:0000313" key="2">
    <source>
        <dbReference type="Proteomes" id="UP000784294"/>
    </source>
</evidence>
<evidence type="ECO:0000313" key="1">
    <source>
        <dbReference type="EMBL" id="VEL39685.1"/>
    </source>
</evidence>
<dbReference type="Proteomes" id="UP000784294">
    <property type="component" value="Unassembled WGS sequence"/>
</dbReference>
<comment type="caution">
    <text evidence="1">The sequence shown here is derived from an EMBL/GenBank/DDBJ whole genome shotgun (WGS) entry which is preliminary data.</text>
</comment>
<dbReference type="EMBL" id="CAAALY010262146">
    <property type="protein sequence ID" value="VEL39685.1"/>
    <property type="molecule type" value="Genomic_DNA"/>
</dbReference>
<organism evidence="1 2">
    <name type="scientific">Protopolystoma xenopodis</name>
    <dbReference type="NCBI Taxonomy" id="117903"/>
    <lineage>
        <taxon>Eukaryota</taxon>
        <taxon>Metazoa</taxon>
        <taxon>Spiralia</taxon>
        <taxon>Lophotrochozoa</taxon>
        <taxon>Platyhelminthes</taxon>
        <taxon>Monogenea</taxon>
        <taxon>Polyopisthocotylea</taxon>
        <taxon>Polystomatidea</taxon>
        <taxon>Polystomatidae</taxon>
        <taxon>Protopolystoma</taxon>
    </lineage>
</organism>